<keyword evidence="5" id="KW-1133">Transmembrane helix</keyword>
<dbReference type="PRINTS" id="PR00834">
    <property type="entry name" value="PROTEASES2C"/>
</dbReference>
<dbReference type="STRING" id="157733.AB986_10695"/>
<evidence type="ECO:0000313" key="8">
    <source>
        <dbReference type="Proteomes" id="UP000035996"/>
    </source>
</evidence>
<evidence type="ECO:0000256" key="1">
    <source>
        <dbReference type="ARBA" id="ARBA00010541"/>
    </source>
</evidence>
<feature type="domain" description="PDZ" evidence="6">
    <location>
        <begin position="328"/>
        <end position="387"/>
    </location>
</feature>
<dbReference type="PANTHER" id="PTHR43343">
    <property type="entry name" value="PEPTIDASE S12"/>
    <property type="match status" value="1"/>
</dbReference>
<dbReference type="InterPro" id="IPR051201">
    <property type="entry name" value="Chloro_Bact_Ser_Proteases"/>
</dbReference>
<evidence type="ECO:0000256" key="5">
    <source>
        <dbReference type="SAM" id="Phobius"/>
    </source>
</evidence>
<evidence type="ECO:0000256" key="4">
    <source>
        <dbReference type="ARBA" id="ARBA00022825"/>
    </source>
</evidence>
<evidence type="ECO:0000256" key="2">
    <source>
        <dbReference type="ARBA" id="ARBA00022670"/>
    </source>
</evidence>
<evidence type="ECO:0000256" key="3">
    <source>
        <dbReference type="ARBA" id="ARBA00022801"/>
    </source>
</evidence>
<dbReference type="PROSITE" id="PS50106">
    <property type="entry name" value="PDZ"/>
    <property type="match status" value="1"/>
</dbReference>
<dbReference type="PATRIC" id="fig|157733.3.peg.149"/>
<dbReference type="SMART" id="SM00228">
    <property type="entry name" value="PDZ"/>
    <property type="match status" value="1"/>
</dbReference>
<dbReference type="Proteomes" id="UP000035996">
    <property type="component" value="Unassembled WGS sequence"/>
</dbReference>
<keyword evidence="5" id="KW-0472">Membrane</keyword>
<accession>A0A0J6CTC1</accession>
<gene>
    <name evidence="7" type="ORF">AB986_10695</name>
</gene>
<dbReference type="InterPro" id="IPR009003">
    <property type="entry name" value="Peptidase_S1_PA"/>
</dbReference>
<organism evidence="7 8">
    <name type="scientific">Guptibacillus hwajinpoensis</name>
    <dbReference type="NCBI Taxonomy" id="208199"/>
    <lineage>
        <taxon>Bacteria</taxon>
        <taxon>Bacillati</taxon>
        <taxon>Bacillota</taxon>
        <taxon>Bacilli</taxon>
        <taxon>Bacillales</taxon>
        <taxon>Guptibacillaceae</taxon>
        <taxon>Guptibacillus</taxon>
    </lineage>
</organism>
<name>A0A0J6CTC1_9BACL</name>
<dbReference type="EMBL" id="LELK01000004">
    <property type="protein sequence ID" value="KMM36438.1"/>
    <property type="molecule type" value="Genomic_DNA"/>
</dbReference>
<sequence>MGYYDGDDYNQPKKQKGNRGGAFIAGLLGAVLGALLILFTVPALSDFGVVPEVAPEPEEESGVGNQGVVTKDISIDVTNDITSAVENAGKAVVGVINLQKTDFWAEDYGEAGAGSGVIYKKEGKQAFVVTNNHVVEGAGQIEISLNAETRVPAELVGTDPLMDLAVLKIPSESVTTVAEFGDSDTLKPGEPAIAIGNPLGFLEGTVTQGIISNPERSFPVDTDQNGTIDWNADVIQTDASINPGNSGGALINISGQLVGINSMKIAQSSVEGIGFSIPINIAAPIISDLESYGEVRRPEIGIGTKSLSEIPTYHWSESLKLPKDIDYGVVVMSVFPTSSADQAGLKELDVITAMDGNEIKNSIELRKFLYTKKKIGDSVKLTIYREGTKEEVDLKLAQQQRS</sequence>
<reference evidence="7" key="1">
    <citation type="submission" date="2015-06" db="EMBL/GenBank/DDBJ databases">
        <authorList>
            <person name="Liu B."/>
            <person name="Wang J."/>
            <person name="Zhu Y."/>
            <person name="Liu G."/>
            <person name="Chen Q."/>
            <person name="Zheng C."/>
            <person name="Che J."/>
            <person name="Ge C."/>
            <person name="Shi H."/>
            <person name="Pan Z."/>
            <person name="Liu X."/>
        </authorList>
    </citation>
    <scope>NUCLEOTIDE SEQUENCE [LARGE SCALE GENOMIC DNA]</scope>
    <source>
        <strain evidence="7">DSM 16346</strain>
    </source>
</reference>
<dbReference type="InterPro" id="IPR036034">
    <property type="entry name" value="PDZ_sf"/>
</dbReference>
<dbReference type="GO" id="GO:0004252">
    <property type="term" value="F:serine-type endopeptidase activity"/>
    <property type="evidence" value="ECO:0007669"/>
    <property type="project" value="InterPro"/>
</dbReference>
<evidence type="ECO:0000313" key="7">
    <source>
        <dbReference type="EMBL" id="KMM36438.1"/>
    </source>
</evidence>
<dbReference type="Pfam" id="PF13365">
    <property type="entry name" value="Trypsin_2"/>
    <property type="match status" value="1"/>
</dbReference>
<feature type="transmembrane region" description="Helical" evidence="5">
    <location>
        <begin position="21"/>
        <end position="44"/>
    </location>
</feature>
<keyword evidence="4" id="KW-0720">Serine protease</keyword>
<keyword evidence="8" id="KW-1185">Reference proteome</keyword>
<dbReference type="CDD" id="cd06781">
    <property type="entry name" value="cpPDZ_BsHtra-like"/>
    <property type="match status" value="1"/>
</dbReference>
<protein>
    <submittedName>
        <fullName evidence="7">Serine protease</fullName>
    </submittedName>
</protein>
<comment type="caution">
    <text evidence="7">The sequence shown here is derived from an EMBL/GenBank/DDBJ whole genome shotgun (WGS) entry which is preliminary data.</text>
</comment>
<dbReference type="SUPFAM" id="SSF50156">
    <property type="entry name" value="PDZ domain-like"/>
    <property type="match status" value="1"/>
</dbReference>
<keyword evidence="2 7" id="KW-0645">Protease</keyword>
<dbReference type="Pfam" id="PF13180">
    <property type="entry name" value="PDZ_2"/>
    <property type="match status" value="1"/>
</dbReference>
<dbReference type="InterPro" id="IPR043504">
    <property type="entry name" value="Peptidase_S1_PA_chymotrypsin"/>
</dbReference>
<dbReference type="Gene3D" id="2.30.42.10">
    <property type="match status" value="1"/>
</dbReference>
<keyword evidence="5" id="KW-0812">Transmembrane</keyword>
<dbReference type="AlphaFoldDB" id="A0A0J6CTC1"/>
<keyword evidence="3" id="KW-0378">Hydrolase</keyword>
<dbReference type="Gene3D" id="2.40.10.10">
    <property type="entry name" value="Trypsin-like serine proteases"/>
    <property type="match status" value="2"/>
</dbReference>
<comment type="similarity">
    <text evidence="1">Belongs to the peptidase S1C family.</text>
</comment>
<evidence type="ECO:0000259" key="6">
    <source>
        <dbReference type="PROSITE" id="PS50106"/>
    </source>
</evidence>
<dbReference type="PANTHER" id="PTHR43343:SF3">
    <property type="entry name" value="PROTEASE DO-LIKE 8, CHLOROPLASTIC"/>
    <property type="match status" value="1"/>
</dbReference>
<dbReference type="InterPro" id="IPR001478">
    <property type="entry name" value="PDZ"/>
</dbReference>
<dbReference type="InterPro" id="IPR001940">
    <property type="entry name" value="Peptidase_S1C"/>
</dbReference>
<dbReference type="GO" id="GO:0006508">
    <property type="term" value="P:proteolysis"/>
    <property type="evidence" value="ECO:0007669"/>
    <property type="project" value="UniProtKB-KW"/>
</dbReference>
<proteinExistence type="inferred from homology"/>
<dbReference type="OrthoDB" id="9758917at2"/>
<dbReference type="RefSeq" id="WP_048311151.1">
    <property type="nucleotide sequence ID" value="NZ_CP119526.1"/>
</dbReference>
<dbReference type="SUPFAM" id="SSF50494">
    <property type="entry name" value="Trypsin-like serine proteases"/>
    <property type="match status" value="1"/>
</dbReference>